<feature type="compositionally biased region" description="Basic and acidic residues" evidence="3">
    <location>
        <begin position="56"/>
        <end position="74"/>
    </location>
</feature>
<dbReference type="GO" id="GO:0006355">
    <property type="term" value="P:regulation of DNA-templated transcription"/>
    <property type="evidence" value="ECO:0007669"/>
    <property type="project" value="TreeGrafter"/>
</dbReference>
<comment type="caution">
    <text evidence="5">The sequence shown here is derived from an EMBL/GenBank/DDBJ whole genome shotgun (WGS) entry which is preliminary data.</text>
</comment>
<evidence type="ECO:0000313" key="5">
    <source>
        <dbReference type="EMBL" id="KAK7262333.1"/>
    </source>
</evidence>
<dbReference type="InterPro" id="IPR009072">
    <property type="entry name" value="Histone-fold"/>
</dbReference>
<keyword evidence="2" id="KW-0539">Nucleus</keyword>
<dbReference type="PANTHER" id="PTHR10252:SF93">
    <property type="entry name" value="DNA POLYMERASE II SUBUNIT B3-1"/>
    <property type="match status" value="1"/>
</dbReference>
<protein>
    <recommendedName>
        <fullName evidence="4">Transcription factor CBF/NF-Y/archaeal histone domain-containing protein</fullName>
    </recommendedName>
</protein>
<dbReference type="InterPro" id="IPR003958">
    <property type="entry name" value="CBFA_NFYB_domain"/>
</dbReference>
<dbReference type="Proteomes" id="UP001359559">
    <property type="component" value="Unassembled WGS sequence"/>
</dbReference>
<feature type="region of interest" description="Disordered" evidence="3">
    <location>
        <begin position="1"/>
        <end position="79"/>
    </location>
</feature>
<dbReference type="GO" id="GO:0005634">
    <property type="term" value="C:nucleus"/>
    <property type="evidence" value="ECO:0007669"/>
    <property type="project" value="UniProtKB-SubCell"/>
</dbReference>
<evidence type="ECO:0000259" key="4">
    <source>
        <dbReference type="Pfam" id="PF00808"/>
    </source>
</evidence>
<dbReference type="GO" id="GO:0000976">
    <property type="term" value="F:transcription cis-regulatory region binding"/>
    <property type="evidence" value="ECO:0007669"/>
    <property type="project" value="TreeGrafter"/>
</dbReference>
<proteinExistence type="predicted"/>
<evidence type="ECO:0000256" key="2">
    <source>
        <dbReference type="ARBA" id="ARBA00023242"/>
    </source>
</evidence>
<feature type="compositionally biased region" description="Basic and acidic residues" evidence="3">
    <location>
        <begin position="13"/>
        <end position="39"/>
    </location>
</feature>
<sequence length="173" mass="19722">MANTPKSEKKKTKNLEITETEGKTKKKKDRDPEKEENKKKNNNNNKKLKLSNGNSKQRDKEGKEGADGDEEAKTHVFPMNRIRTIIKSEDSELRASQEAILVINKATEKFLEQFTQDAYACAVQDRKKSLSYKNLALVVSKQRRFDFLFDFIPEKVKAEDALKERNSGGNGVG</sequence>
<dbReference type="EMBL" id="JAYKXN010000008">
    <property type="protein sequence ID" value="KAK7262333.1"/>
    <property type="molecule type" value="Genomic_DNA"/>
</dbReference>
<dbReference type="SUPFAM" id="SSF47113">
    <property type="entry name" value="Histone-fold"/>
    <property type="match status" value="1"/>
</dbReference>
<dbReference type="GO" id="GO:0046982">
    <property type="term" value="F:protein heterodimerization activity"/>
    <property type="evidence" value="ECO:0007669"/>
    <property type="project" value="InterPro"/>
</dbReference>
<evidence type="ECO:0000256" key="3">
    <source>
        <dbReference type="SAM" id="MobiDB-lite"/>
    </source>
</evidence>
<reference evidence="5 6" key="1">
    <citation type="submission" date="2024-01" db="EMBL/GenBank/DDBJ databases">
        <title>The genomes of 5 underutilized Papilionoideae crops provide insights into root nodulation and disease resistance.</title>
        <authorList>
            <person name="Yuan L."/>
        </authorList>
    </citation>
    <scope>NUCLEOTIDE SEQUENCE [LARGE SCALE GENOMIC DNA]</scope>
    <source>
        <strain evidence="5">LY-2023</strain>
        <tissue evidence="5">Leaf</tissue>
    </source>
</reference>
<comment type="subcellular location">
    <subcellularLocation>
        <location evidence="1">Nucleus</location>
    </subcellularLocation>
</comment>
<dbReference type="PANTHER" id="PTHR10252">
    <property type="entry name" value="HISTONE-LIKE TRANSCRIPTION FACTOR CCAAT-RELATED"/>
    <property type="match status" value="1"/>
</dbReference>
<evidence type="ECO:0000313" key="6">
    <source>
        <dbReference type="Proteomes" id="UP001359559"/>
    </source>
</evidence>
<dbReference type="AlphaFoldDB" id="A0AAN9ESC7"/>
<accession>A0AAN9ESC7</accession>
<name>A0AAN9ESC7_CLITE</name>
<dbReference type="Gene3D" id="1.10.20.10">
    <property type="entry name" value="Histone, subunit A"/>
    <property type="match status" value="1"/>
</dbReference>
<keyword evidence="6" id="KW-1185">Reference proteome</keyword>
<evidence type="ECO:0000256" key="1">
    <source>
        <dbReference type="ARBA" id="ARBA00004123"/>
    </source>
</evidence>
<gene>
    <name evidence="5" type="ORF">RJT34_29901</name>
</gene>
<organism evidence="5 6">
    <name type="scientific">Clitoria ternatea</name>
    <name type="common">Butterfly pea</name>
    <dbReference type="NCBI Taxonomy" id="43366"/>
    <lineage>
        <taxon>Eukaryota</taxon>
        <taxon>Viridiplantae</taxon>
        <taxon>Streptophyta</taxon>
        <taxon>Embryophyta</taxon>
        <taxon>Tracheophyta</taxon>
        <taxon>Spermatophyta</taxon>
        <taxon>Magnoliopsida</taxon>
        <taxon>eudicotyledons</taxon>
        <taxon>Gunneridae</taxon>
        <taxon>Pentapetalae</taxon>
        <taxon>rosids</taxon>
        <taxon>fabids</taxon>
        <taxon>Fabales</taxon>
        <taxon>Fabaceae</taxon>
        <taxon>Papilionoideae</taxon>
        <taxon>50 kb inversion clade</taxon>
        <taxon>NPAAA clade</taxon>
        <taxon>indigoferoid/millettioid clade</taxon>
        <taxon>Phaseoleae</taxon>
        <taxon>Clitoria</taxon>
    </lineage>
</organism>
<dbReference type="Pfam" id="PF00808">
    <property type="entry name" value="CBFD_NFYB_HMF"/>
    <property type="match status" value="1"/>
</dbReference>
<feature type="domain" description="Transcription factor CBF/NF-Y/archaeal histone" evidence="4">
    <location>
        <begin position="77"/>
        <end position="139"/>
    </location>
</feature>
<feature type="compositionally biased region" description="Low complexity" evidence="3">
    <location>
        <begin position="42"/>
        <end position="55"/>
    </location>
</feature>
<dbReference type="InterPro" id="IPR050568">
    <property type="entry name" value="Transcr_DNA_Rep_Reg"/>
</dbReference>